<name>X1G6Z7_9ZZZZ</name>
<feature type="non-terminal residue" evidence="1">
    <location>
        <position position="1"/>
    </location>
</feature>
<comment type="caution">
    <text evidence="1">The sequence shown here is derived from an EMBL/GenBank/DDBJ whole genome shotgun (WGS) entry which is preliminary data.</text>
</comment>
<dbReference type="EMBL" id="BARU01000201">
    <property type="protein sequence ID" value="GAH28793.1"/>
    <property type="molecule type" value="Genomic_DNA"/>
</dbReference>
<protein>
    <submittedName>
        <fullName evidence="1">Uncharacterized protein</fullName>
    </submittedName>
</protein>
<sequence length="56" mass="6207">SPKFHPFKFHPKNNVWCLCPHLATSAKNGDNIDNCSSTHASSASAELAKRLERKLT</sequence>
<accession>X1G6Z7</accession>
<reference evidence="1" key="1">
    <citation type="journal article" date="2014" name="Front. Microbiol.">
        <title>High frequency of phylogenetically diverse reductive dehalogenase-homologous genes in deep subseafloor sedimentary metagenomes.</title>
        <authorList>
            <person name="Kawai M."/>
            <person name="Futagami T."/>
            <person name="Toyoda A."/>
            <person name="Takaki Y."/>
            <person name="Nishi S."/>
            <person name="Hori S."/>
            <person name="Arai W."/>
            <person name="Tsubouchi T."/>
            <person name="Morono Y."/>
            <person name="Uchiyama I."/>
            <person name="Ito T."/>
            <person name="Fujiyama A."/>
            <person name="Inagaki F."/>
            <person name="Takami H."/>
        </authorList>
    </citation>
    <scope>NUCLEOTIDE SEQUENCE</scope>
    <source>
        <strain evidence="1">Expedition CK06-06</strain>
    </source>
</reference>
<evidence type="ECO:0000313" key="1">
    <source>
        <dbReference type="EMBL" id="GAH28793.1"/>
    </source>
</evidence>
<proteinExistence type="predicted"/>
<organism evidence="1">
    <name type="scientific">marine sediment metagenome</name>
    <dbReference type="NCBI Taxonomy" id="412755"/>
    <lineage>
        <taxon>unclassified sequences</taxon>
        <taxon>metagenomes</taxon>
        <taxon>ecological metagenomes</taxon>
    </lineage>
</organism>
<dbReference type="AlphaFoldDB" id="X1G6Z7"/>
<gene>
    <name evidence="1" type="ORF">S03H2_00824</name>
</gene>